<evidence type="ECO:0000313" key="3">
    <source>
        <dbReference type="Proteomes" id="UP000231259"/>
    </source>
</evidence>
<reference evidence="2 3" key="1">
    <citation type="submission" date="2013-09" db="EMBL/GenBank/DDBJ databases">
        <title>Genome sequencing of Phaeobacter antarcticus sp. nov. SM1211.</title>
        <authorList>
            <person name="Zhang X.-Y."/>
            <person name="Liu C."/>
            <person name="Chen X.-L."/>
            <person name="Xie B.-B."/>
            <person name="Qin Q.-L."/>
            <person name="Rong J.-C."/>
            <person name="Zhang Y.-Z."/>
        </authorList>
    </citation>
    <scope>NUCLEOTIDE SEQUENCE [LARGE SCALE GENOMIC DNA]</scope>
    <source>
        <strain evidence="2 3">SM1211</strain>
    </source>
</reference>
<protein>
    <submittedName>
        <fullName evidence="2">Uncharacterized protein</fullName>
    </submittedName>
</protein>
<keyword evidence="3" id="KW-1185">Reference proteome</keyword>
<sequence length="117" mass="13233">MNSMIPHILQSRRHVVRGIDDQRALTRFRQKPQFEPFGQIKSAFGPTEQLDQRKLAALIRFLEVVSGQPAIHHRHDAYDLFDRVTDHSAKCIARMPPASQSSVRSLPSASTKSMPST</sequence>
<feature type="region of interest" description="Disordered" evidence="1">
    <location>
        <begin position="94"/>
        <end position="117"/>
    </location>
</feature>
<gene>
    <name evidence="2" type="ORF">P775_22275</name>
</gene>
<evidence type="ECO:0000256" key="1">
    <source>
        <dbReference type="SAM" id="MobiDB-lite"/>
    </source>
</evidence>
<accession>A0A2G8R8Y6</accession>
<organism evidence="2 3">
    <name type="scientific">Puniceibacterium antarcticum</name>
    <dbReference type="NCBI Taxonomy" id="1206336"/>
    <lineage>
        <taxon>Bacteria</taxon>
        <taxon>Pseudomonadati</taxon>
        <taxon>Pseudomonadota</taxon>
        <taxon>Alphaproteobacteria</taxon>
        <taxon>Rhodobacterales</taxon>
        <taxon>Paracoccaceae</taxon>
        <taxon>Puniceibacterium</taxon>
    </lineage>
</organism>
<dbReference type="Proteomes" id="UP000231259">
    <property type="component" value="Unassembled WGS sequence"/>
</dbReference>
<comment type="caution">
    <text evidence="2">The sequence shown here is derived from an EMBL/GenBank/DDBJ whole genome shotgun (WGS) entry which is preliminary data.</text>
</comment>
<proteinExistence type="predicted"/>
<name>A0A2G8R8Y6_9RHOB</name>
<dbReference type="AlphaFoldDB" id="A0A2G8R8Y6"/>
<evidence type="ECO:0000313" key="2">
    <source>
        <dbReference type="EMBL" id="PIL17963.1"/>
    </source>
</evidence>
<feature type="compositionally biased region" description="Polar residues" evidence="1">
    <location>
        <begin position="98"/>
        <end position="117"/>
    </location>
</feature>
<dbReference type="EMBL" id="AWWI01000143">
    <property type="protein sequence ID" value="PIL17963.1"/>
    <property type="molecule type" value="Genomic_DNA"/>
</dbReference>